<reference evidence="3" key="3">
    <citation type="submission" date="2023-03" db="EMBL/GenBank/DDBJ databases">
        <title>Draft assemblies of triclosan tolerant bacteria isolated from returned activated sludge.</title>
        <authorList>
            <person name="Van Hamelsveld S."/>
        </authorList>
    </citation>
    <scope>NUCLEOTIDE SEQUENCE</scope>
    <source>
        <strain evidence="3">GW210015_S63</strain>
    </source>
</reference>
<dbReference type="EMBL" id="JARJLR010000084">
    <property type="protein sequence ID" value="MDF3840874.1"/>
    <property type="molecule type" value="Genomic_DNA"/>
</dbReference>
<reference evidence="4 6" key="2">
    <citation type="submission" date="2016-10" db="EMBL/GenBank/DDBJ databases">
        <authorList>
            <person name="Varghese N."/>
            <person name="Submissions S."/>
        </authorList>
    </citation>
    <scope>NUCLEOTIDE SEQUENCE [LARGE SCALE GENOMIC DNA]</scope>
    <source>
        <strain evidence="4 6">LMG 18378</strain>
    </source>
</reference>
<organism evidence="2 5">
    <name type="scientific">Pseudomonas citronellolis</name>
    <dbReference type="NCBI Taxonomy" id="53408"/>
    <lineage>
        <taxon>Bacteria</taxon>
        <taxon>Pseudomonadati</taxon>
        <taxon>Pseudomonadota</taxon>
        <taxon>Gammaproteobacteria</taxon>
        <taxon>Pseudomonadales</taxon>
        <taxon>Pseudomonadaceae</taxon>
        <taxon>Pseudomonas</taxon>
    </lineage>
</organism>
<reference evidence="2 5" key="1">
    <citation type="submission" date="2016-05" db="EMBL/GenBank/DDBJ databases">
        <title>Genome Sequence of Pseudomonas citronellolis Strain SJTE-3, an Estrogens and Persistent Organic Pollutants degradation strain.</title>
        <authorList>
            <person name="Liang R."/>
        </authorList>
    </citation>
    <scope>NUCLEOTIDE SEQUENCE [LARGE SCALE GENOMIC DNA]</scope>
    <source>
        <strain evidence="2 5">SJTE-3</strain>
    </source>
</reference>
<sequence length="82" mass="8963">MKRTLFSLFAIPLMGAALAANAADAAPVVYHYGMQLDVAKVISIEQANDRCEVAPAKMTYADSKGQVHVLEYLRQTEMCSDI</sequence>
<evidence type="ECO:0000313" key="6">
    <source>
        <dbReference type="Proteomes" id="UP000183385"/>
    </source>
</evidence>
<feature type="chain" id="PRO_5011872403" evidence="1">
    <location>
        <begin position="23"/>
        <end position="82"/>
    </location>
</feature>
<dbReference type="Proteomes" id="UP000183385">
    <property type="component" value="Unassembled WGS sequence"/>
</dbReference>
<dbReference type="RefSeq" id="WP_009622183.1">
    <property type="nucleotide sequence ID" value="NZ_BDGS01000001.1"/>
</dbReference>
<dbReference type="GO" id="GO:0016853">
    <property type="term" value="F:isomerase activity"/>
    <property type="evidence" value="ECO:0007669"/>
    <property type="project" value="UniProtKB-KW"/>
</dbReference>
<dbReference type="Gene3D" id="2.30.140.50">
    <property type="entry name" value="Protein of unknown function DUF2790"/>
    <property type="match status" value="1"/>
</dbReference>
<gene>
    <name evidence="2" type="ORF">A9C11_16490</name>
    <name evidence="3" type="ORF">P3W55_04035</name>
    <name evidence="4" type="ORF">SAMN05216577_10791</name>
</gene>
<dbReference type="InterPro" id="IPR021245">
    <property type="entry name" value="DUF2790"/>
</dbReference>
<dbReference type="OrthoDB" id="7017737at2"/>
<accession>A0A127MT64</accession>
<dbReference type="Pfam" id="PF10976">
    <property type="entry name" value="DUF2790"/>
    <property type="match status" value="1"/>
</dbReference>
<evidence type="ECO:0000313" key="4">
    <source>
        <dbReference type="EMBL" id="SFC56428.1"/>
    </source>
</evidence>
<feature type="signal peptide" evidence="1">
    <location>
        <begin position="1"/>
        <end position="22"/>
    </location>
</feature>
<dbReference type="Proteomes" id="UP001220662">
    <property type="component" value="Unassembled WGS sequence"/>
</dbReference>
<evidence type="ECO:0000256" key="1">
    <source>
        <dbReference type="SAM" id="SignalP"/>
    </source>
</evidence>
<dbReference type="GeneID" id="72996120"/>
<keyword evidence="1" id="KW-0732">Signal</keyword>
<protein>
    <submittedName>
        <fullName evidence="3">DUF2790 domain-containing protein</fullName>
    </submittedName>
    <submittedName>
        <fullName evidence="2">Topoisomerase II</fullName>
    </submittedName>
</protein>
<keyword evidence="6" id="KW-1185">Reference proteome</keyword>
<evidence type="ECO:0000313" key="3">
    <source>
        <dbReference type="EMBL" id="MDF3840874.1"/>
    </source>
</evidence>
<keyword evidence="2" id="KW-0413">Isomerase</keyword>
<dbReference type="KEGG" id="pcq:PcP3B5_30350"/>
<dbReference type="EMBL" id="CP015878">
    <property type="protein sequence ID" value="ANI15474.1"/>
    <property type="molecule type" value="Genomic_DNA"/>
</dbReference>
<dbReference type="AlphaFoldDB" id="A0A127MT64"/>
<evidence type="ECO:0000313" key="5">
    <source>
        <dbReference type="Proteomes" id="UP000077748"/>
    </source>
</evidence>
<evidence type="ECO:0000313" key="2">
    <source>
        <dbReference type="EMBL" id="ANI15474.1"/>
    </source>
</evidence>
<proteinExistence type="predicted"/>
<dbReference type="Proteomes" id="UP000077748">
    <property type="component" value="Chromosome"/>
</dbReference>
<name>A0A127MT64_9PSED</name>
<dbReference type="EMBL" id="FOLS01000007">
    <property type="protein sequence ID" value="SFC56428.1"/>
    <property type="molecule type" value="Genomic_DNA"/>
</dbReference>